<feature type="transmembrane region" description="Helical" evidence="7">
    <location>
        <begin position="371"/>
        <end position="391"/>
    </location>
</feature>
<sequence length="400" mass="43203">MLNFYGSSMTINTTWRPFAMVSLTLIMGTIGTALASPLYPIYQQVWHLSPSQITYIFVAYMFGCLGSLLFLGRTSNSIGFLRTLQIGLVFISLGLIISVFADNALILSVGRFIIGIASGLMTTSAMIGMMQTIPESHKQFAPQLVSILTAVGFGLGPLVGGIIAQFSQTPLITPYLPIIWGAVLCFIGLFWLKVPAFERQPFSIAPKLLRPEPQYHALFMIVGLTAFCAFAAFSLFASLSPSFVQDILPWHGPLVSGTAITCILLISAIVQFFAKAVAAKKCLNIGLIIMFASLISLALCMLLKTSILFFVSDILFGIGHGFALMGAFGVIHAITTLQNRAAVMSTYLFMGYLGTIVPIIAVGYLADHFGLGFAVISFCAVISILCVVLWVSHQKLHVKA</sequence>
<name>N8XWZ0_9GAMM</name>
<organism evidence="9 10">
    <name type="scientific">Acinetobacter schindleri NIPH 900</name>
    <dbReference type="NCBI Taxonomy" id="1217675"/>
    <lineage>
        <taxon>Bacteria</taxon>
        <taxon>Pseudomonadati</taxon>
        <taxon>Pseudomonadota</taxon>
        <taxon>Gammaproteobacteria</taxon>
        <taxon>Moraxellales</taxon>
        <taxon>Moraxellaceae</taxon>
        <taxon>Acinetobacter</taxon>
    </lineage>
</organism>
<keyword evidence="3" id="KW-1003">Cell membrane</keyword>
<evidence type="ECO:0000256" key="5">
    <source>
        <dbReference type="ARBA" id="ARBA00022989"/>
    </source>
</evidence>
<dbReference type="PANTHER" id="PTHR23517:SF13">
    <property type="entry name" value="MAJOR FACILITATOR SUPERFAMILY MFS_1"/>
    <property type="match status" value="1"/>
</dbReference>
<reference evidence="9 10" key="1">
    <citation type="submission" date="2013-02" db="EMBL/GenBank/DDBJ databases">
        <title>The Genome Sequence of Acinetobacter schindleri NIPH 900.</title>
        <authorList>
            <consortium name="The Broad Institute Genome Sequencing Platform"/>
            <consortium name="The Broad Institute Genome Sequencing Center for Infectious Disease"/>
            <person name="Cerqueira G."/>
            <person name="Feldgarden M."/>
            <person name="Courvalin P."/>
            <person name="Perichon B."/>
            <person name="Grillot-Courvalin C."/>
            <person name="Clermont D."/>
            <person name="Rocha E."/>
            <person name="Yoon E.-J."/>
            <person name="Nemec A."/>
            <person name="Walker B."/>
            <person name="Young S.K."/>
            <person name="Zeng Q."/>
            <person name="Gargeya S."/>
            <person name="Fitzgerald M."/>
            <person name="Haas B."/>
            <person name="Abouelleil A."/>
            <person name="Alvarado L."/>
            <person name="Arachchi H.M."/>
            <person name="Berlin A.M."/>
            <person name="Chapman S.B."/>
            <person name="Dewar J."/>
            <person name="Goldberg J."/>
            <person name="Griggs A."/>
            <person name="Gujja S."/>
            <person name="Hansen M."/>
            <person name="Howarth C."/>
            <person name="Imamovic A."/>
            <person name="Larimer J."/>
            <person name="McCowan C."/>
            <person name="Murphy C."/>
            <person name="Neiman D."/>
            <person name="Pearson M."/>
            <person name="Priest M."/>
            <person name="Roberts A."/>
            <person name="Saif S."/>
            <person name="Shea T."/>
            <person name="Sisk P."/>
            <person name="Sykes S."/>
            <person name="Wortman J."/>
            <person name="Nusbaum C."/>
            <person name="Birren B."/>
        </authorList>
    </citation>
    <scope>NUCLEOTIDE SEQUENCE [LARGE SCALE GENOMIC DNA]</scope>
    <source>
        <strain evidence="9 10">NIPH 900</strain>
    </source>
</reference>
<dbReference type="AlphaFoldDB" id="N8XWZ0"/>
<evidence type="ECO:0000259" key="8">
    <source>
        <dbReference type="PROSITE" id="PS50850"/>
    </source>
</evidence>
<dbReference type="PROSITE" id="PS50850">
    <property type="entry name" value="MFS"/>
    <property type="match status" value="1"/>
</dbReference>
<comment type="subcellular location">
    <subcellularLocation>
        <location evidence="1">Cell membrane</location>
        <topology evidence="1">Multi-pass membrane protein</topology>
    </subcellularLocation>
</comment>
<dbReference type="Gene3D" id="1.20.1250.20">
    <property type="entry name" value="MFS general substrate transporter like domains"/>
    <property type="match status" value="1"/>
</dbReference>
<keyword evidence="4 7" id="KW-0812">Transmembrane</keyword>
<gene>
    <name evidence="9" type="ORF">F965_01260</name>
</gene>
<protein>
    <recommendedName>
        <fullName evidence="8">Major facilitator superfamily (MFS) profile domain-containing protein</fullName>
    </recommendedName>
</protein>
<feature type="transmembrane region" description="Helical" evidence="7">
    <location>
        <begin position="112"/>
        <end position="133"/>
    </location>
</feature>
<evidence type="ECO:0000256" key="2">
    <source>
        <dbReference type="ARBA" id="ARBA00022448"/>
    </source>
</evidence>
<feature type="transmembrane region" description="Helical" evidence="7">
    <location>
        <begin position="145"/>
        <end position="166"/>
    </location>
</feature>
<feature type="transmembrane region" description="Helical" evidence="7">
    <location>
        <begin position="53"/>
        <end position="72"/>
    </location>
</feature>
<keyword evidence="2" id="KW-0813">Transport</keyword>
<comment type="caution">
    <text evidence="9">The sequence shown here is derived from an EMBL/GenBank/DDBJ whole genome shotgun (WGS) entry which is preliminary data.</text>
</comment>
<feature type="transmembrane region" description="Helical" evidence="7">
    <location>
        <begin position="285"/>
        <end position="308"/>
    </location>
</feature>
<evidence type="ECO:0000256" key="4">
    <source>
        <dbReference type="ARBA" id="ARBA00022692"/>
    </source>
</evidence>
<dbReference type="SUPFAM" id="SSF103473">
    <property type="entry name" value="MFS general substrate transporter"/>
    <property type="match status" value="1"/>
</dbReference>
<feature type="transmembrane region" description="Helical" evidence="7">
    <location>
        <begin position="314"/>
        <end position="334"/>
    </location>
</feature>
<feature type="transmembrane region" description="Helical" evidence="7">
    <location>
        <begin position="215"/>
        <end position="238"/>
    </location>
</feature>
<keyword evidence="10" id="KW-1185">Reference proteome</keyword>
<evidence type="ECO:0000256" key="6">
    <source>
        <dbReference type="ARBA" id="ARBA00023136"/>
    </source>
</evidence>
<evidence type="ECO:0000256" key="7">
    <source>
        <dbReference type="SAM" id="Phobius"/>
    </source>
</evidence>
<dbReference type="InterPro" id="IPR011701">
    <property type="entry name" value="MFS"/>
</dbReference>
<dbReference type="InterPro" id="IPR050171">
    <property type="entry name" value="MFS_Transporters"/>
</dbReference>
<feature type="domain" description="Major facilitator superfamily (MFS) profile" evidence="8">
    <location>
        <begin position="17"/>
        <end position="395"/>
    </location>
</feature>
<keyword evidence="6 7" id="KW-0472">Membrane</keyword>
<dbReference type="Proteomes" id="UP000018438">
    <property type="component" value="Unassembled WGS sequence"/>
</dbReference>
<feature type="transmembrane region" description="Helical" evidence="7">
    <location>
        <begin position="346"/>
        <end position="365"/>
    </location>
</feature>
<dbReference type="EMBL" id="APPI01000013">
    <property type="protein sequence ID" value="ENV13554.1"/>
    <property type="molecule type" value="Genomic_DNA"/>
</dbReference>
<dbReference type="GO" id="GO:0022857">
    <property type="term" value="F:transmembrane transporter activity"/>
    <property type="evidence" value="ECO:0007669"/>
    <property type="project" value="InterPro"/>
</dbReference>
<accession>N8XWZ0</accession>
<feature type="transmembrane region" description="Helical" evidence="7">
    <location>
        <begin position="21"/>
        <end position="41"/>
    </location>
</feature>
<evidence type="ECO:0000313" key="9">
    <source>
        <dbReference type="EMBL" id="ENV13554.1"/>
    </source>
</evidence>
<proteinExistence type="predicted"/>
<evidence type="ECO:0000256" key="1">
    <source>
        <dbReference type="ARBA" id="ARBA00004651"/>
    </source>
</evidence>
<feature type="transmembrane region" description="Helical" evidence="7">
    <location>
        <begin position="84"/>
        <end position="106"/>
    </location>
</feature>
<keyword evidence="5 7" id="KW-1133">Transmembrane helix</keyword>
<feature type="transmembrane region" description="Helical" evidence="7">
    <location>
        <begin position="172"/>
        <end position="194"/>
    </location>
</feature>
<dbReference type="PATRIC" id="fig|1217675.3.peg.1222"/>
<evidence type="ECO:0000313" key="10">
    <source>
        <dbReference type="Proteomes" id="UP000018438"/>
    </source>
</evidence>
<dbReference type="GO" id="GO:0005886">
    <property type="term" value="C:plasma membrane"/>
    <property type="evidence" value="ECO:0007669"/>
    <property type="project" value="UniProtKB-SubCell"/>
</dbReference>
<dbReference type="InterPro" id="IPR020846">
    <property type="entry name" value="MFS_dom"/>
</dbReference>
<feature type="transmembrane region" description="Helical" evidence="7">
    <location>
        <begin position="250"/>
        <end position="273"/>
    </location>
</feature>
<dbReference type="InterPro" id="IPR036259">
    <property type="entry name" value="MFS_trans_sf"/>
</dbReference>
<dbReference type="HOGENOM" id="CLU_038683_1_1_6"/>
<dbReference type="Pfam" id="PF07690">
    <property type="entry name" value="MFS_1"/>
    <property type="match status" value="1"/>
</dbReference>
<dbReference type="PANTHER" id="PTHR23517">
    <property type="entry name" value="RESISTANCE PROTEIN MDTM, PUTATIVE-RELATED-RELATED"/>
    <property type="match status" value="1"/>
</dbReference>
<evidence type="ECO:0000256" key="3">
    <source>
        <dbReference type="ARBA" id="ARBA00022475"/>
    </source>
</evidence>